<reference evidence="12" key="1">
    <citation type="journal article" date="2020" name="Stud. Mycol.">
        <title>101 Dothideomycetes genomes: a test case for predicting lifestyles and emergence of pathogens.</title>
        <authorList>
            <person name="Haridas S."/>
            <person name="Albert R."/>
            <person name="Binder M."/>
            <person name="Bloem J."/>
            <person name="Labutti K."/>
            <person name="Salamov A."/>
            <person name="Andreopoulos B."/>
            <person name="Baker S."/>
            <person name="Barry K."/>
            <person name="Bills G."/>
            <person name="Bluhm B."/>
            <person name="Cannon C."/>
            <person name="Castanera R."/>
            <person name="Culley D."/>
            <person name="Daum C."/>
            <person name="Ezra D."/>
            <person name="Gonzalez J."/>
            <person name="Henrissat B."/>
            <person name="Kuo A."/>
            <person name="Liang C."/>
            <person name="Lipzen A."/>
            <person name="Lutzoni F."/>
            <person name="Magnuson J."/>
            <person name="Mondo S."/>
            <person name="Nolan M."/>
            <person name="Ohm R."/>
            <person name="Pangilinan J."/>
            <person name="Park H.-J."/>
            <person name="Ramirez L."/>
            <person name="Alfaro M."/>
            <person name="Sun H."/>
            <person name="Tritt A."/>
            <person name="Yoshinaga Y."/>
            <person name="Zwiers L.-H."/>
            <person name="Turgeon B."/>
            <person name="Goodwin S."/>
            <person name="Spatafora J."/>
            <person name="Crous P."/>
            <person name="Grigoriev I."/>
        </authorList>
    </citation>
    <scope>NUCLEOTIDE SEQUENCE</scope>
    <source>
        <strain evidence="12">CBS 260.36</strain>
    </source>
</reference>
<evidence type="ECO:0000256" key="6">
    <source>
        <dbReference type="ARBA" id="ARBA00023295"/>
    </source>
</evidence>
<keyword evidence="5 10" id="KW-0378">Hydrolase</keyword>
<dbReference type="AlphaFoldDB" id="A0A9P4J9X3"/>
<comment type="subcellular location">
    <subcellularLocation>
        <location evidence="1">Secreted</location>
    </subcellularLocation>
</comment>
<dbReference type="GO" id="GO:0071555">
    <property type="term" value="P:cell wall organization"/>
    <property type="evidence" value="ECO:0007669"/>
    <property type="project" value="UniProtKB-KW"/>
</dbReference>
<feature type="domain" description="Glycoside hydrolase family 5" evidence="11">
    <location>
        <begin position="64"/>
        <end position="305"/>
    </location>
</feature>
<dbReference type="Gene3D" id="3.20.20.80">
    <property type="entry name" value="Glycosidases"/>
    <property type="match status" value="1"/>
</dbReference>
<dbReference type="GO" id="GO:0005576">
    <property type="term" value="C:extracellular region"/>
    <property type="evidence" value="ECO:0007669"/>
    <property type="project" value="UniProtKB-SubCell"/>
</dbReference>
<evidence type="ECO:0000313" key="13">
    <source>
        <dbReference type="Proteomes" id="UP000799439"/>
    </source>
</evidence>
<keyword evidence="6 10" id="KW-0326">Glycosidase</keyword>
<evidence type="ECO:0000256" key="8">
    <source>
        <dbReference type="ARBA" id="ARBA00036824"/>
    </source>
</evidence>
<protein>
    <recommendedName>
        <fullName evidence="9">glucan 1,3-beta-glucosidase</fullName>
        <ecNumber evidence="9">3.2.1.58</ecNumber>
    </recommendedName>
</protein>
<evidence type="ECO:0000256" key="2">
    <source>
        <dbReference type="ARBA" id="ARBA00005641"/>
    </source>
</evidence>
<dbReference type="OrthoDB" id="62120at2759"/>
<evidence type="ECO:0000256" key="9">
    <source>
        <dbReference type="ARBA" id="ARBA00038929"/>
    </source>
</evidence>
<evidence type="ECO:0000256" key="10">
    <source>
        <dbReference type="RuleBase" id="RU361153"/>
    </source>
</evidence>
<dbReference type="Pfam" id="PF00150">
    <property type="entry name" value="Cellulase"/>
    <property type="match status" value="1"/>
</dbReference>
<evidence type="ECO:0000256" key="7">
    <source>
        <dbReference type="ARBA" id="ARBA00023316"/>
    </source>
</evidence>
<dbReference type="GO" id="GO:0009986">
    <property type="term" value="C:cell surface"/>
    <property type="evidence" value="ECO:0007669"/>
    <property type="project" value="TreeGrafter"/>
</dbReference>
<evidence type="ECO:0000259" key="11">
    <source>
        <dbReference type="Pfam" id="PF00150"/>
    </source>
</evidence>
<comment type="similarity">
    <text evidence="2 10">Belongs to the glycosyl hydrolase 5 (cellulase A) family.</text>
</comment>
<dbReference type="SUPFAM" id="SSF51445">
    <property type="entry name" value="(Trans)glycosidases"/>
    <property type="match status" value="1"/>
</dbReference>
<dbReference type="InterPro" id="IPR001547">
    <property type="entry name" value="Glyco_hydro_5"/>
</dbReference>
<organism evidence="12 13">
    <name type="scientific">Myriangium duriaei CBS 260.36</name>
    <dbReference type="NCBI Taxonomy" id="1168546"/>
    <lineage>
        <taxon>Eukaryota</taxon>
        <taxon>Fungi</taxon>
        <taxon>Dikarya</taxon>
        <taxon>Ascomycota</taxon>
        <taxon>Pezizomycotina</taxon>
        <taxon>Dothideomycetes</taxon>
        <taxon>Dothideomycetidae</taxon>
        <taxon>Myriangiales</taxon>
        <taxon>Myriangiaceae</taxon>
        <taxon>Myriangium</taxon>
    </lineage>
</organism>
<dbReference type="EMBL" id="ML996082">
    <property type="protein sequence ID" value="KAF2156137.1"/>
    <property type="molecule type" value="Genomic_DNA"/>
</dbReference>
<comment type="catalytic activity">
    <reaction evidence="8">
        <text>Successive hydrolysis of beta-D-glucose units from the non-reducing ends of (1-&gt;3)-beta-D-glucans, releasing alpha-glucose.</text>
        <dbReference type="EC" id="3.2.1.58"/>
    </reaction>
</comment>
<dbReference type="InterPro" id="IPR017853">
    <property type="entry name" value="GH"/>
</dbReference>
<evidence type="ECO:0000256" key="5">
    <source>
        <dbReference type="ARBA" id="ARBA00022801"/>
    </source>
</evidence>
<dbReference type="GO" id="GO:0009251">
    <property type="term" value="P:glucan catabolic process"/>
    <property type="evidence" value="ECO:0007669"/>
    <property type="project" value="TreeGrafter"/>
</dbReference>
<dbReference type="Proteomes" id="UP000799439">
    <property type="component" value="Unassembled WGS sequence"/>
</dbReference>
<dbReference type="PANTHER" id="PTHR31297:SF1">
    <property type="entry name" value="GLUCAN 1,3-BETA-GLUCOSIDASE I_II-RELATED"/>
    <property type="match status" value="1"/>
</dbReference>
<dbReference type="EC" id="3.2.1.58" evidence="9"/>
<evidence type="ECO:0000256" key="3">
    <source>
        <dbReference type="ARBA" id="ARBA00022525"/>
    </source>
</evidence>
<gene>
    <name evidence="12" type="ORF">K461DRAFT_284740</name>
</gene>
<keyword evidence="4" id="KW-0732">Signal</keyword>
<evidence type="ECO:0000256" key="1">
    <source>
        <dbReference type="ARBA" id="ARBA00004613"/>
    </source>
</evidence>
<dbReference type="PANTHER" id="PTHR31297">
    <property type="entry name" value="GLUCAN ENDO-1,6-BETA-GLUCOSIDASE B"/>
    <property type="match status" value="1"/>
</dbReference>
<keyword evidence="3" id="KW-0964">Secreted</keyword>
<accession>A0A9P4J9X3</accession>
<evidence type="ECO:0000256" key="4">
    <source>
        <dbReference type="ARBA" id="ARBA00022729"/>
    </source>
</evidence>
<keyword evidence="13" id="KW-1185">Reference proteome</keyword>
<name>A0A9P4J9X3_9PEZI</name>
<dbReference type="GO" id="GO:0004338">
    <property type="term" value="F:glucan exo-1,3-beta-glucosidase activity"/>
    <property type="evidence" value="ECO:0007669"/>
    <property type="project" value="UniProtKB-EC"/>
</dbReference>
<dbReference type="InterPro" id="IPR050386">
    <property type="entry name" value="Glycosyl_hydrolase_5"/>
</dbReference>
<proteinExistence type="inferred from homology"/>
<sequence length="399" mass="44213">MAETDVTHPEIRDASMPKTLRGVNIGNWLVLEKWMDSTNVFSGAFSAAVDQWTFDSIPGAKTALDKHWSTWFNETDVEKLASWGFNALRIPIGYWAYNSTVEAPYIKGADVYLAKAIGWCRTHGLKVLIDLHGAPGSQNGWDNSGHAGPVAWQTNNNMFHTTQALQAITRKYGTSKYADVVFGIELVNEPISWGNNNFQTTQAWSQRAFKAIQAASKNSQLNIIAHDSFATPWAWTSIGQTLNGNSALTNSRFWIDTHLYQNQVANDSLLTQKQHIKKACAWSSTNLLPSTSNLPVIVGEFSAATNICANPDGSTTAGYSCTVKGCQCSINTPMQSWKTPLKQATRKFLEAQIQTFEAHSRGWFIWAYKAPGAWGLTNLMQYGMIGYPITDYKFPKACS</sequence>
<keyword evidence="7" id="KW-0961">Cell wall biogenesis/degradation</keyword>
<evidence type="ECO:0000313" key="12">
    <source>
        <dbReference type="EMBL" id="KAF2156137.1"/>
    </source>
</evidence>
<comment type="caution">
    <text evidence="12">The sequence shown here is derived from an EMBL/GenBank/DDBJ whole genome shotgun (WGS) entry which is preliminary data.</text>
</comment>